<dbReference type="AlphaFoldDB" id="A0A6J4GVR8"/>
<keyword evidence="2" id="KW-0808">Transferase</keyword>
<keyword evidence="3" id="KW-1185">Reference proteome</keyword>
<dbReference type="PANTHER" id="PTHR22916:SF3">
    <property type="entry name" value="UDP-GLCNAC:BETAGAL BETA-1,3-N-ACETYLGLUCOSAMINYLTRANSFERASE-LIKE PROTEIN 1"/>
    <property type="match status" value="1"/>
</dbReference>
<dbReference type="InterPro" id="IPR001173">
    <property type="entry name" value="Glyco_trans_2-like"/>
</dbReference>
<evidence type="ECO:0000313" key="3">
    <source>
        <dbReference type="Proteomes" id="UP000479938"/>
    </source>
</evidence>
<dbReference type="GO" id="GO:0099621">
    <property type="term" value="F:undecaprenyl-phosphate 4-deoxy-4-formamido-L-arabinose transferase activity"/>
    <property type="evidence" value="ECO:0007669"/>
    <property type="project" value="UniProtKB-EC"/>
</dbReference>
<gene>
    <name evidence="2" type="primary">arnC_3</name>
    <name evidence="2" type="ORF">FLA105534_03920</name>
</gene>
<reference evidence="2 3" key="1">
    <citation type="submission" date="2020-02" db="EMBL/GenBank/DDBJ databases">
        <authorList>
            <person name="Criscuolo A."/>
        </authorList>
    </citation>
    <scope>NUCLEOTIDE SEQUENCE [LARGE SCALE GENOMIC DNA]</scope>
    <source>
        <strain evidence="2">CIP105534</strain>
    </source>
</reference>
<dbReference type="RefSeq" id="WP_173972450.1">
    <property type="nucleotide sequence ID" value="NZ_CADCSU010000142.1"/>
</dbReference>
<dbReference type="EMBL" id="CADCSU010000142">
    <property type="protein sequence ID" value="CAA9202089.1"/>
    <property type="molecule type" value="Genomic_DNA"/>
</dbReference>
<dbReference type="Proteomes" id="UP000479938">
    <property type="component" value="Unassembled WGS sequence"/>
</dbReference>
<proteinExistence type="predicted"/>
<dbReference type="SUPFAM" id="SSF53448">
    <property type="entry name" value="Nucleotide-diphospho-sugar transferases"/>
    <property type="match status" value="1"/>
</dbReference>
<dbReference type="GO" id="GO:0016758">
    <property type="term" value="F:hexosyltransferase activity"/>
    <property type="evidence" value="ECO:0007669"/>
    <property type="project" value="UniProtKB-ARBA"/>
</dbReference>
<protein>
    <submittedName>
        <fullName evidence="2">Undecaprenyl-phosphate 4-deoxy-4-formamido-L-arabinose transferase</fullName>
        <ecNumber evidence="2">2.4.2.53</ecNumber>
    </submittedName>
</protein>
<dbReference type="CDD" id="cd00761">
    <property type="entry name" value="Glyco_tranf_GTA_type"/>
    <property type="match status" value="1"/>
</dbReference>
<evidence type="ECO:0000259" key="1">
    <source>
        <dbReference type="Pfam" id="PF00535"/>
    </source>
</evidence>
<dbReference type="Gene3D" id="3.90.550.10">
    <property type="entry name" value="Spore Coat Polysaccharide Biosynthesis Protein SpsA, Chain A"/>
    <property type="match status" value="1"/>
</dbReference>
<keyword evidence="2" id="KW-0328">Glycosyltransferase</keyword>
<dbReference type="Pfam" id="PF00535">
    <property type="entry name" value="Glycos_transf_2"/>
    <property type="match status" value="1"/>
</dbReference>
<evidence type="ECO:0000313" key="2">
    <source>
        <dbReference type="EMBL" id="CAA9202089.1"/>
    </source>
</evidence>
<feature type="domain" description="Glycosyltransferase 2-like" evidence="1">
    <location>
        <begin position="5"/>
        <end position="136"/>
    </location>
</feature>
<accession>A0A6J4GVR8</accession>
<organism evidence="2 3">
    <name type="scientific">Flavobacterium bizetiae</name>
    <dbReference type="NCBI Taxonomy" id="2704140"/>
    <lineage>
        <taxon>Bacteria</taxon>
        <taxon>Pseudomonadati</taxon>
        <taxon>Bacteroidota</taxon>
        <taxon>Flavobacteriia</taxon>
        <taxon>Flavobacteriales</taxon>
        <taxon>Flavobacteriaceae</taxon>
        <taxon>Flavobacterium</taxon>
    </lineage>
</organism>
<sequence length="311" mass="35925">MVFFSVVIPLYNKANYIESTLKSVLDQTFTDYEIIVINDGSTDESEAVVRQFNDKRIQIFHQKNQGVSVARNLGIEKSTGKVIAFLDADDYWFPNHLRELAHLYSDFPDCGIYCSRYKIKTAKNHFQTPYYNAINQSFRGIVKDYFASNIPFRITWTSSLAIPKEILENAGSFTPGVTNGQDLELWTKIGIQYPVAVNNTITAIYNNAIHDSLAKKNIGSMQLMNFDQFKTSEQENPSLKKFLDLYRIEYGFKYYVAGYKEKSDFYLKNVDKKNISSKIRFLLKLPPFCLHFLFKSNSFLKKCGINFSVYN</sequence>
<dbReference type="InterPro" id="IPR029044">
    <property type="entry name" value="Nucleotide-diphossugar_trans"/>
</dbReference>
<dbReference type="EC" id="2.4.2.53" evidence="2"/>
<name>A0A6J4GVR8_9FLAO</name>
<dbReference type="PANTHER" id="PTHR22916">
    <property type="entry name" value="GLYCOSYLTRANSFERASE"/>
    <property type="match status" value="1"/>
</dbReference>